<sequence>MKSRRKHGFQFMTILYFMIVFSMCVSRFNVIMTIMGGQLTRVEEINLLPFHSVRENLQYGRNPISWDMLYNMVMFVPFGIIYCYYQKHFRVYKAVGMSCLTTFFIESAQFILKTGVVDIDDFIVNTLGSLMGIMAYVILQQISFKNQKFEIHELIDISATMLPPMFIAFVAEMFLGDGSLKLLPVHGIVLLCYGIFVYVFLIGDFTRKAKVYYLACYVGIFCLSRVLL</sequence>
<dbReference type="EMBL" id="FUYF01000017">
    <property type="protein sequence ID" value="SKA93109.1"/>
    <property type="molecule type" value="Genomic_DNA"/>
</dbReference>
<dbReference type="InterPro" id="IPR006976">
    <property type="entry name" value="VanZ-like"/>
</dbReference>
<feature type="transmembrane region" description="Helical" evidence="1">
    <location>
        <begin position="211"/>
        <end position="227"/>
    </location>
</feature>
<evidence type="ECO:0000313" key="4">
    <source>
        <dbReference type="Proteomes" id="UP000190286"/>
    </source>
</evidence>
<reference evidence="3 4" key="1">
    <citation type="submission" date="2017-02" db="EMBL/GenBank/DDBJ databases">
        <authorList>
            <person name="Peterson S.W."/>
        </authorList>
    </citation>
    <scope>NUCLEOTIDE SEQUENCE [LARGE SCALE GENOMIC DNA]</scope>
    <source>
        <strain evidence="3 4">ATCC 27749</strain>
    </source>
</reference>
<dbReference type="Pfam" id="PF04892">
    <property type="entry name" value="VanZ"/>
    <property type="match status" value="1"/>
</dbReference>
<dbReference type="RefSeq" id="WP_078785203.1">
    <property type="nucleotide sequence ID" value="NZ_FUYF01000017.1"/>
</dbReference>
<evidence type="ECO:0000256" key="1">
    <source>
        <dbReference type="SAM" id="Phobius"/>
    </source>
</evidence>
<dbReference type="AlphaFoldDB" id="A0A1T4XU58"/>
<proteinExistence type="predicted"/>
<feature type="transmembrane region" description="Helical" evidence="1">
    <location>
        <begin position="183"/>
        <end position="202"/>
    </location>
</feature>
<gene>
    <name evidence="3" type="ORF">SAMN02745178_02344</name>
</gene>
<feature type="transmembrane region" description="Helical" evidence="1">
    <location>
        <begin position="151"/>
        <end position="171"/>
    </location>
</feature>
<keyword evidence="1" id="KW-1133">Transmembrane helix</keyword>
<feature type="transmembrane region" description="Helical" evidence="1">
    <location>
        <begin position="68"/>
        <end position="85"/>
    </location>
</feature>
<dbReference type="PANTHER" id="PTHR36834:SF1">
    <property type="entry name" value="INTEGRAL MEMBRANE PROTEIN"/>
    <property type="match status" value="1"/>
</dbReference>
<dbReference type="STRING" id="745368.SAMN02745178_02344"/>
<dbReference type="OrthoDB" id="9805025at2"/>
<dbReference type="InterPro" id="IPR053150">
    <property type="entry name" value="Teicoplanin_resist-assoc"/>
</dbReference>
<dbReference type="Proteomes" id="UP000190286">
    <property type="component" value="Unassembled WGS sequence"/>
</dbReference>
<evidence type="ECO:0000313" key="3">
    <source>
        <dbReference type="EMBL" id="SKA93109.1"/>
    </source>
</evidence>
<dbReference type="PANTHER" id="PTHR36834">
    <property type="entry name" value="MEMBRANE PROTEIN-RELATED"/>
    <property type="match status" value="1"/>
</dbReference>
<feature type="transmembrane region" description="Helical" evidence="1">
    <location>
        <begin position="122"/>
        <end position="139"/>
    </location>
</feature>
<feature type="transmembrane region" description="Helical" evidence="1">
    <location>
        <begin position="97"/>
        <end position="116"/>
    </location>
</feature>
<organism evidence="3 4">
    <name type="scientific">Gemmiger formicilis</name>
    <dbReference type="NCBI Taxonomy" id="745368"/>
    <lineage>
        <taxon>Bacteria</taxon>
        <taxon>Bacillati</taxon>
        <taxon>Bacillota</taxon>
        <taxon>Clostridia</taxon>
        <taxon>Eubacteriales</taxon>
        <taxon>Gemmiger</taxon>
    </lineage>
</organism>
<keyword evidence="1" id="KW-0812">Transmembrane</keyword>
<keyword evidence="4" id="KW-1185">Reference proteome</keyword>
<keyword evidence="1" id="KW-0472">Membrane</keyword>
<dbReference type="GeneID" id="93338786"/>
<name>A0A1T4XU58_9FIRM</name>
<protein>
    <submittedName>
        <fullName evidence="3">Glycopeptide antibiotics resistance protein</fullName>
    </submittedName>
</protein>
<feature type="transmembrane region" description="Helical" evidence="1">
    <location>
        <begin position="12"/>
        <end position="35"/>
    </location>
</feature>
<evidence type="ECO:0000259" key="2">
    <source>
        <dbReference type="Pfam" id="PF04892"/>
    </source>
</evidence>
<feature type="domain" description="VanZ-like" evidence="2">
    <location>
        <begin position="14"/>
        <end position="139"/>
    </location>
</feature>
<accession>A0A1T4XU58</accession>